<feature type="compositionally biased region" description="Basic and acidic residues" evidence="4">
    <location>
        <begin position="297"/>
        <end position="310"/>
    </location>
</feature>
<feature type="region of interest" description="Disordered" evidence="4">
    <location>
        <begin position="247"/>
        <end position="438"/>
    </location>
</feature>
<dbReference type="GO" id="GO:0006281">
    <property type="term" value="P:DNA repair"/>
    <property type="evidence" value="ECO:0007669"/>
    <property type="project" value="TreeGrafter"/>
</dbReference>
<dbReference type="EMBL" id="JAZDUA010000057">
    <property type="protein sequence ID" value="KAK7870440.1"/>
    <property type="molecule type" value="Genomic_DNA"/>
</dbReference>
<comment type="subcellular location">
    <subcellularLocation>
        <location evidence="1">Nucleus</location>
    </subcellularLocation>
</comment>
<dbReference type="PANTHER" id="PTHR22940">
    <property type="entry name" value="TIMEOUT/TIMELESS-2"/>
    <property type="match status" value="1"/>
</dbReference>
<feature type="region of interest" description="Disordered" evidence="4">
    <location>
        <begin position="1109"/>
        <end position="1134"/>
    </location>
</feature>
<evidence type="ECO:0000313" key="8">
    <source>
        <dbReference type="Proteomes" id="UP001378592"/>
    </source>
</evidence>
<dbReference type="Proteomes" id="UP001378592">
    <property type="component" value="Unassembled WGS sequence"/>
</dbReference>
<dbReference type="Pfam" id="PF05029">
    <property type="entry name" value="TIMELESS_C"/>
    <property type="match status" value="1"/>
</dbReference>
<dbReference type="GO" id="GO:0000076">
    <property type="term" value="P:DNA replication checkpoint signaling"/>
    <property type="evidence" value="ECO:0007669"/>
    <property type="project" value="TreeGrafter"/>
</dbReference>
<feature type="domain" description="Timeless N-terminal" evidence="5">
    <location>
        <begin position="26"/>
        <end position="279"/>
    </location>
</feature>
<dbReference type="InterPro" id="IPR007725">
    <property type="entry name" value="TIMELESS_C"/>
</dbReference>
<sequence>MEWLVVNPLHVHGTFASVGVQVGDSYHVNKDCLSILGEVLDKLRLEDRNLWTFRRTLGFSQFIKKDLLPLLINVKNDFKIIDATIRILVNLTIPVECLVPMEVMLNTDVGRHTTVELNKLLISGKEAFVDARSTRALVNHMKRVLEKGEKLSEEECESINNCLLLLRNVLHIPETKNSQSTCSLQNQILWNLFLQSIDKILIHLMTCAQKAYWGVTMVQLIAIMYKDQHVGTLQKLLNVWFEASLSESSEDNESNTSPPDQGSGGESSPMLTSDPTSDSSDNGYSQQETRLQNHSNSKMEMDCKDSDSDRTSGIYHSKLSSHSDSSKGSSKSSGDSGRKVQQNLNTSRKTCGKSKKDRSGEGEIQADIKLPTSHGHNLSRTCKTDASSNVKCPSSSELSDYGYATQVENQESISTSSNEDECPHAKRPVHQKPHSSQKMRAINKINTNQKDVVQDKKELRRKKLVKRSRTNIMNMKALLHHVPSDEDISNLLKEFTVDFLLKGYGCLVQELHSQLLNPKQIIQVDTSHFFWLVTYFLKFATQLELELEHISPVLSFEIISYLTYEGVNLCEQLEVATRHPGSDLKPFLRRMHLVVTAIREFIQAVETYRKISHLSKEDREYLVQLQLQIGSTDDLKCLFVLLLHQFNPNLQSRQYLKDLIITNHMLLLLLENVGKLPGYRGNIDIMEHIKQFASVEVMHQYGLLLEDFQNNGEFTNDCVFTMMHHIGGDLEQVASLFQPNILKTFSKIWETDYEVCDDWSDLIEYVIHKFIDKPLQYAPAQPLQLSPMLCDALEPVPCLSDSNSLRWSKEELENLHWFYAQSAKVPDPVGRVRDLYLENGITNKTRIGIIHQLFSQNIVNRDQYEEMTKKEMMNPIEGQNEATLIFGDTKISNAILTTVINRENGLHEVDISNRSIDHVAVLRDQMLREKKGKVLMWLQKFLIEACYVKLNMDKLLSPPKKLITMEPVPHHYTLMNQSIPVVPWNSDQKKSLLYQPFMLLLHKLGFHLPADSGKVYVRIPNFWTPDVLFNIAQKLGPISRASLKFDEKLVKKNFMANNDSSPVLSCHVNGNQFAVQQITHSSPVIRSTPLPNSTSNWLQIVMQSKVSASSLPQRPITPPSQSVPVDFPPKTEADQMCSERGSDCSVCETAEGSVASDLTRMCVSDEEERQELQILSDTTIT</sequence>
<dbReference type="PANTHER" id="PTHR22940:SF5">
    <property type="entry name" value="PROTEIN TIMELESS"/>
    <property type="match status" value="1"/>
</dbReference>
<evidence type="ECO:0000256" key="3">
    <source>
        <dbReference type="ARBA" id="ARBA00023242"/>
    </source>
</evidence>
<feature type="compositionally biased region" description="Polar residues" evidence="4">
    <location>
        <begin position="339"/>
        <end position="349"/>
    </location>
</feature>
<dbReference type="GO" id="GO:0043111">
    <property type="term" value="P:replication fork arrest"/>
    <property type="evidence" value="ECO:0007669"/>
    <property type="project" value="TreeGrafter"/>
</dbReference>
<feature type="compositionally biased region" description="Polar residues" evidence="4">
    <location>
        <begin position="374"/>
        <end position="398"/>
    </location>
</feature>
<dbReference type="GO" id="GO:0009649">
    <property type="term" value="P:entrainment of circadian clock"/>
    <property type="evidence" value="ECO:0007669"/>
    <property type="project" value="TreeGrafter"/>
</dbReference>
<dbReference type="InterPro" id="IPR044998">
    <property type="entry name" value="Timeless"/>
</dbReference>
<evidence type="ECO:0000259" key="5">
    <source>
        <dbReference type="Pfam" id="PF04821"/>
    </source>
</evidence>
<dbReference type="InterPro" id="IPR006906">
    <property type="entry name" value="Timeless_N"/>
</dbReference>
<dbReference type="GO" id="GO:0031298">
    <property type="term" value="C:replication fork protection complex"/>
    <property type="evidence" value="ECO:0007669"/>
    <property type="project" value="TreeGrafter"/>
</dbReference>
<evidence type="ECO:0000256" key="4">
    <source>
        <dbReference type="SAM" id="MobiDB-lite"/>
    </source>
</evidence>
<reference evidence="7 8" key="1">
    <citation type="submission" date="2024-03" db="EMBL/GenBank/DDBJ databases">
        <title>The genome assembly and annotation of the cricket Gryllus longicercus Weissman &amp; Gray.</title>
        <authorList>
            <person name="Szrajer S."/>
            <person name="Gray D."/>
            <person name="Ylla G."/>
        </authorList>
    </citation>
    <scope>NUCLEOTIDE SEQUENCE [LARGE SCALE GENOMIC DNA]</scope>
    <source>
        <strain evidence="7">DAG 2021-001</strain>
        <tissue evidence="7">Whole body minus gut</tissue>
    </source>
</reference>
<dbReference type="GO" id="GO:0048511">
    <property type="term" value="P:rhythmic process"/>
    <property type="evidence" value="ECO:0007669"/>
    <property type="project" value="UniProtKB-KW"/>
</dbReference>
<evidence type="ECO:0000313" key="7">
    <source>
        <dbReference type="EMBL" id="KAK7870440.1"/>
    </source>
</evidence>
<name>A0AAN9VYD9_9ORTH</name>
<keyword evidence="3" id="KW-0539">Nucleus</keyword>
<evidence type="ECO:0008006" key="9">
    <source>
        <dbReference type="Google" id="ProtNLM"/>
    </source>
</evidence>
<comment type="similarity">
    <text evidence="2">Belongs to the timeless family.</text>
</comment>
<dbReference type="GO" id="GO:0003677">
    <property type="term" value="F:DNA binding"/>
    <property type="evidence" value="ECO:0007669"/>
    <property type="project" value="TreeGrafter"/>
</dbReference>
<feature type="compositionally biased region" description="Basic residues" evidence="4">
    <location>
        <begin position="425"/>
        <end position="437"/>
    </location>
</feature>
<feature type="compositionally biased region" description="Polar residues" evidence="4">
    <location>
        <begin position="406"/>
        <end position="417"/>
    </location>
</feature>
<feature type="compositionally biased region" description="Low complexity" evidence="4">
    <location>
        <begin position="316"/>
        <end position="335"/>
    </location>
</feature>
<comment type="caution">
    <text evidence="7">The sequence shown here is derived from an EMBL/GenBank/DDBJ whole genome shotgun (WGS) entry which is preliminary data.</text>
</comment>
<evidence type="ECO:0000256" key="1">
    <source>
        <dbReference type="ARBA" id="ARBA00004123"/>
    </source>
</evidence>
<organism evidence="7 8">
    <name type="scientific">Gryllus longicercus</name>
    <dbReference type="NCBI Taxonomy" id="2509291"/>
    <lineage>
        <taxon>Eukaryota</taxon>
        <taxon>Metazoa</taxon>
        <taxon>Ecdysozoa</taxon>
        <taxon>Arthropoda</taxon>
        <taxon>Hexapoda</taxon>
        <taxon>Insecta</taxon>
        <taxon>Pterygota</taxon>
        <taxon>Neoptera</taxon>
        <taxon>Polyneoptera</taxon>
        <taxon>Orthoptera</taxon>
        <taxon>Ensifera</taxon>
        <taxon>Gryllidea</taxon>
        <taxon>Grylloidea</taxon>
        <taxon>Gryllidae</taxon>
        <taxon>Gryllinae</taxon>
        <taxon>Gryllus</taxon>
    </lineage>
</organism>
<accession>A0AAN9VYD9</accession>
<dbReference type="Pfam" id="PF04821">
    <property type="entry name" value="TIMELESS"/>
    <property type="match status" value="1"/>
</dbReference>
<proteinExistence type="inferred from homology"/>
<dbReference type="AlphaFoldDB" id="A0AAN9VYD9"/>
<protein>
    <recommendedName>
        <fullName evidence="9">Timeless</fullName>
    </recommendedName>
</protein>
<evidence type="ECO:0000259" key="6">
    <source>
        <dbReference type="Pfam" id="PF05029"/>
    </source>
</evidence>
<gene>
    <name evidence="7" type="ORF">R5R35_000728</name>
</gene>
<feature type="domain" description="Timeless C-terminal" evidence="6">
    <location>
        <begin position="923"/>
        <end position="1029"/>
    </location>
</feature>
<evidence type="ECO:0000256" key="2">
    <source>
        <dbReference type="ARBA" id="ARBA00008174"/>
    </source>
</evidence>
<feature type="compositionally biased region" description="Polar residues" evidence="4">
    <location>
        <begin position="269"/>
        <end position="296"/>
    </location>
</feature>
<keyword evidence="8" id="KW-1185">Reference proteome</keyword>